<dbReference type="Gene3D" id="3.30.160.60">
    <property type="entry name" value="Classic Zinc Finger"/>
    <property type="match status" value="1"/>
</dbReference>
<dbReference type="OrthoDB" id="3069995at2759"/>
<accession>A0A1E1WCG0</accession>
<proteinExistence type="predicted"/>
<dbReference type="SUPFAM" id="SSF57667">
    <property type="entry name" value="beta-beta-alpha zinc fingers"/>
    <property type="match status" value="1"/>
</dbReference>
<dbReference type="PROSITE" id="PS00028">
    <property type="entry name" value="ZINC_FINGER_C2H2_1"/>
    <property type="match status" value="1"/>
</dbReference>
<feature type="non-terminal residue" evidence="2">
    <location>
        <position position="1"/>
    </location>
</feature>
<evidence type="ECO:0000259" key="1">
    <source>
        <dbReference type="PROSITE" id="PS00028"/>
    </source>
</evidence>
<dbReference type="EMBL" id="GDQN01006384">
    <property type="protein sequence ID" value="JAT84670.1"/>
    <property type="molecule type" value="Transcribed_RNA"/>
</dbReference>
<dbReference type="InterPro" id="IPR036236">
    <property type="entry name" value="Znf_C2H2_sf"/>
</dbReference>
<protein>
    <recommendedName>
        <fullName evidence="1">C2H2-type domain-containing protein</fullName>
    </recommendedName>
</protein>
<feature type="non-terminal residue" evidence="2">
    <location>
        <position position="108"/>
    </location>
</feature>
<name>A0A1E1WCG0_PECGO</name>
<feature type="domain" description="C2H2-type" evidence="1">
    <location>
        <begin position="41"/>
        <end position="62"/>
    </location>
</feature>
<sequence length="108" mass="12172">FTSNDMIELRQHSSGHEKLTIFGQSKSNIIPLRVDISDLTCNICNQLVETIDNLKTHLAEVHSKNASSSCEMGDGGVPFVLTKKDFKCVNCDQKFLSFMNLILHMNER</sequence>
<dbReference type="SMART" id="SM00355">
    <property type="entry name" value="ZnF_C2H2"/>
    <property type="match status" value="2"/>
</dbReference>
<dbReference type="InterPro" id="IPR013087">
    <property type="entry name" value="Znf_C2H2_type"/>
</dbReference>
<organism evidence="2">
    <name type="scientific">Pectinophora gossypiella</name>
    <name type="common">Cotton pink bollworm</name>
    <name type="synonym">Depressaria gossypiella</name>
    <dbReference type="NCBI Taxonomy" id="13191"/>
    <lineage>
        <taxon>Eukaryota</taxon>
        <taxon>Metazoa</taxon>
        <taxon>Ecdysozoa</taxon>
        <taxon>Arthropoda</taxon>
        <taxon>Hexapoda</taxon>
        <taxon>Insecta</taxon>
        <taxon>Pterygota</taxon>
        <taxon>Neoptera</taxon>
        <taxon>Endopterygota</taxon>
        <taxon>Lepidoptera</taxon>
        <taxon>Glossata</taxon>
        <taxon>Ditrysia</taxon>
        <taxon>Gelechioidea</taxon>
        <taxon>Gelechiidae</taxon>
        <taxon>Apatetrinae</taxon>
        <taxon>Pectinophora</taxon>
    </lineage>
</organism>
<reference evidence="2" key="1">
    <citation type="submission" date="2015-09" db="EMBL/GenBank/DDBJ databases">
        <title>De novo assembly of Pectinophora gossypiella (Pink Bollworm) gut transcriptome.</title>
        <authorList>
            <person name="Tassone E.E."/>
        </authorList>
    </citation>
    <scope>NUCLEOTIDE SEQUENCE</scope>
</reference>
<dbReference type="AlphaFoldDB" id="A0A1E1WCG0"/>
<evidence type="ECO:0000313" key="2">
    <source>
        <dbReference type="EMBL" id="JAT84670.1"/>
    </source>
</evidence>
<gene>
    <name evidence="2" type="ORF">g.18037</name>
</gene>